<feature type="compositionally biased region" description="Basic and acidic residues" evidence="1">
    <location>
        <begin position="1"/>
        <end position="16"/>
    </location>
</feature>
<proteinExistence type="predicted"/>
<evidence type="ECO:0000313" key="3">
    <source>
        <dbReference type="Proteomes" id="UP000887013"/>
    </source>
</evidence>
<name>A0A8X6U3P9_NEPPI</name>
<organism evidence="2 3">
    <name type="scientific">Nephila pilipes</name>
    <name type="common">Giant wood spider</name>
    <name type="synonym">Nephila maculata</name>
    <dbReference type="NCBI Taxonomy" id="299642"/>
    <lineage>
        <taxon>Eukaryota</taxon>
        <taxon>Metazoa</taxon>
        <taxon>Ecdysozoa</taxon>
        <taxon>Arthropoda</taxon>
        <taxon>Chelicerata</taxon>
        <taxon>Arachnida</taxon>
        <taxon>Araneae</taxon>
        <taxon>Araneomorphae</taxon>
        <taxon>Entelegynae</taxon>
        <taxon>Araneoidea</taxon>
        <taxon>Nephilidae</taxon>
        <taxon>Nephila</taxon>
    </lineage>
</organism>
<keyword evidence="3" id="KW-1185">Reference proteome</keyword>
<reference evidence="2" key="1">
    <citation type="submission" date="2020-08" db="EMBL/GenBank/DDBJ databases">
        <title>Multicomponent nature underlies the extraordinary mechanical properties of spider dragline silk.</title>
        <authorList>
            <person name="Kono N."/>
            <person name="Nakamura H."/>
            <person name="Mori M."/>
            <person name="Yoshida Y."/>
            <person name="Ohtoshi R."/>
            <person name="Malay A.D."/>
            <person name="Moran D.A.P."/>
            <person name="Tomita M."/>
            <person name="Numata K."/>
            <person name="Arakawa K."/>
        </authorList>
    </citation>
    <scope>NUCLEOTIDE SEQUENCE</scope>
</reference>
<evidence type="ECO:0000256" key="1">
    <source>
        <dbReference type="SAM" id="MobiDB-lite"/>
    </source>
</evidence>
<comment type="caution">
    <text evidence="2">The sequence shown here is derived from an EMBL/GenBank/DDBJ whole genome shotgun (WGS) entry which is preliminary data.</text>
</comment>
<dbReference type="AlphaFoldDB" id="A0A8X6U3P9"/>
<evidence type="ECO:0000313" key="2">
    <source>
        <dbReference type="EMBL" id="GFT75226.1"/>
    </source>
</evidence>
<dbReference type="OrthoDB" id="6411834at2759"/>
<feature type="region of interest" description="Disordered" evidence="1">
    <location>
        <begin position="1"/>
        <end position="22"/>
    </location>
</feature>
<dbReference type="EMBL" id="BMAW01021878">
    <property type="protein sequence ID" value="GFT75226.1"/>
    <property type="molecule type" value="Genomic_DNA"/>
</dbReference>
<accession>A0A8X6U3P9</accession>
<protein>
    <submittedName>
        <fullName evidence="2">Uncharacterized protein</fullName>
    </submittedName>
</protein>
<dbReference type="Proteomes" id="UP000887013">
    <property type="component" value="Unassembled WGS sequence"/>
</dbReference>
<sequence length="117" mass="13289">MNLRGEEGTTPHEPKPIHLNPSTAKKVKVHNDDAPDHELGQTFSGRCGSRRHIEVSEDAGKTLFARREREAGDRKRSPPIPIWVIRSRLGKWDRKKGAEEDVGAERYVVSVTNRVRE</sequence>
<gene>
    <name evidence="2" type="ORF">NPIL_58701</name>
</gene>